<organism evidence="1 2">
    <name type="scientific">Legionella massiliensis</name>
    <dbReference type="NCBI Taxonomy" id="1034943"/>
    <lineage>
        <taxon>Bacteria</taxon>
        <taxon>Pseudomonadati</taxon>
        <taxon>Pseudomonadota</taxon>
        <taxon>Gammaproteobacteria</taxon>
        <taxon>Legionellales</taxon>
        <taxon>Legionellaceae</taxon>
        <taxon>Legionella</taxon>
    </lineage>
</organism>
<accession>A0A078KVU2</accession>
<reference evidence="1 2" key="1">
    <citation type="submission" date="2014-06" db="EMBL/GenBank/DDBJ databases">
        <authorList>
            <person name="Urmite Genomes Urmite Genomes"/>
        </authorList>
    </citation>
    <scope>NUCLEOTIDE SEQUENCE [LARGE SCALE GENOMIC DNA]</scope>
</reference>
<keyword evidence="2" id="KW-1185">Reference proteome</keyword>
<protein>
    <submittedName>
        <fullName evidence="1">Capsule polysaccharide biosynthesis protein</fullName>
    </submittedName>
</protein>
<gene>
    <name evidence="1" type="ORF">BN59_01393</name>
</gene>
<dbReference type="GO" id="GO:0015774">
    <property type="term" value="P:polysaccharide transport"/>
    <property type="evidence" value="ECO:0007669"/>
    <property type="project" value="InterPro"/>
</dbReference>
<dbReference type="EMBL" id="CCSB01000001">
    <property type="protein sequence ID" value="CDZ77111.1"/>
    <property type="molecule type" value="Genomic_DNA"/>
</dbReference>
<dbReference type="Proteomes" id="UP000044071">
    <property type="component" value="Unassembled WGS sequence"/>
</dbReference>
<dbReference type="STRING" id="1034943.BN59_01393"/>
<evidence type="ECO:0000313" key="1">
    <source>
        <dbReference type="EMBL" id="CDZ77111.1"/>
    </source>
</evidence>
<dbReference type="eggNOG" id="COG3563">
    <property type="taxonomic scope" value="Bacteria"/>
</dbReference>
<proteinExistence type="predicted"/>
<dbReference type="AlphaFoldDB" id="A0A078KVU2"/>
<dbReference type="CDD" id="cd16439">
    <property type="entry name" value="beta_Kdo_transferase_KpsC_2"/>
    <property type="match status" value="1"/>
</dbReference>
<dbReference type="InterPro" id="IPR007833">
    <property type="entry name" value="Capsule_polysaccharide_synth"/>
</dbReference>
<dbReference type="Pfam" id="PF05159">
    <property type="entry name" value="Capsule_synth"/>
    <property type="match status" value="2"/>
</dbReference>
<name>A0A078KVU2_9GAMM</name>
<dbReference type="GO" id="GO:0000271">
    <property type="term" value="P:polysaccharide biosynthetic process"/>
    <property type="evidence" value="ECO:0007669"/>
    <property type="project" value="InterPro"/>
</dbReference>
<evidence type="ECO:0000313" key="2">
    <source>
        <dbReference type="Proteomes" id="UP000044071"/>
    </source>
</evidence>
<sequence>MESSETNNDFDFNNRLISNHSVLYVWRMSSWKKPIVRRFFEGHKLRFIRRASSVKAGASLLVWGSRLVPAELDPSVSIIRLEDGFLRSIGLGAALTRPLSWAVDTRGIYYNATGPSDLEHILENSPFSEQLLERAKLFHQRLIEHGVTKYNLQGQTWTPPQNGKRIILVPGQVEADASIAYGTGEVKTNIALVKEVRAKNPEAWLIYKPHPDVVAGLRAKGVNEDKIKQYCDEYLEHGSIDQLLKYADEVHVMTSLAGFEALLRGKAVSCYGLPFYAGWGLTTDMMSTPRRTRQLSLDELIAGALLIYPMYISWDKGTRVRPEDTLDELISTKDLIKTGKIHSFWKVCFQRLLKLVR</sequence>
<dbReference type="RefSeq" id="WP_081935035.1">
    <property type="nucleotide sequence ID" value="NZ_CCVW01000001.1"/>
</dbReference>